<dbReference type="OrthoDB" id="9797501at2"/>
<evidence type="ECO:0000313" key="2">
    <source>
        <dbReference type="Proteomes" id="UP000198896"/>
    </source>
</evidence>
<evidence type="ECO:0008006" key="3">
    <source>
        <dbReference type="Google" id="ProtNLM"/>
    </source>
</evidence>
<dbReference type="EMBL" id="FONL01000010">
    <property type="protein sequence ID" value="SFE60634.1"/>
    <property type="molecule type" value="Genomic_DNA"/>
</dbReference>
<keyword evidence="2" id="KW-1185">Reference proteome</keyword>
<dbReference type="STRING" id="1123323.SAMN05216245_11042"/>
<name>A0A1I2BXA3_9FIRM</name>
<proteinExistence type="predicted"/>
<dbReference type="Proteomes" id="UP000198896">
    <property type="component" value="Unassembled WGS sequence"/>
</dbReference>
<reference evidence="1 2" key="1">
    <citation type="submission" date="2016-10" db="EMBL/GenBank/DDBJ databases">
        <authorList>
            <person name="de Groot N.N."/>
        </authorList>
    </citation>
    <scope>NUCLEOTIDE SEQUENCE [LARGE SCALE GENOMIC DNA]</scope>
    <source>
        <strain evidence="1 2">DSM 9236</strain>
    </source>
</reference>
<dbReference type="AlphaFoldDB" id="A0A1I2BXA3"/>
<accession>A0A1I2BXA3</accession>
<organism evidence="1 2">
    <name type="scientific">Succiniclasticum ruminis DSM 9236</name>
    <dbReference type="NCBI Taxonomy" id="1123323"/>
    <lineage>
        <taxon>Bacteria</taxon>
        <taxon>Bacillati</taxon>
        <taxon>Bacillota</taxon>
        <taxon>Negativicutes</taxon>
        <taxon>Acidaminococcales</taxon>
        <taxon>Acidaminococcaceae</taxon>
        <taxon>Succiniclasticum</taxon>
    </lineage>
</organism>
<sequence>MNRIGNIYLYAKQEDRIEELQYVLQSIGVFYKHREIYISREPRRSFAELEKLKDMLQEDDVCIITNPASLGLNEAEVVTQLDWFIKKPRILLIYDFKTTYIWGVSEPLNQAILQTIQQSILAQAGKRIVKMPENRKSNAGRSRIEFPENWAELYEQWENGKIASKDFLEKTGLKRATFYNLITEYRQMMEENNKFFDTFKSV</sequence>
<dbReference type="RefSeq" id="WP_093913703.1">
    <property type="nucleotide sequence ID" value="NZ_FONL01000010.1"/>
</dbReference>
<gene>
    <name evidence="1" type="ORF">SAMN05216245_11042</name>
</gene>
<evidence type="ECO:0000313" key="1">
    <source>
        <dbReference type="EMBL" id="SFE60634.1"/>
    </source>
</evidence>
<protein>
    <recommendedName>
        <fullName evidence="3">Resolvase, N terminal domain</fullName>
    </recommendedName>
</protein>